<dbReference type="Proteomes" id="UP000502260">
    <property type="component" value="Chromosome"/>
</dbReference>
<keyword evidence="2" id="KW-1185">Reference proteome</keyword>
<evidence type="ECO:0000313" key="1">
    <source>
        <dbReference type="EMBL" id="BCB25357.1"/>
    </source>
</evidence>
<evidence type="ECO:0000313" key="2">
    <source>
        <dbReference type="Proteomes" id="UP000502260"/>
    </source>
</evidence>
<accession>A0A6F8V8B1</accession>
<evidence type="ECO:0008006" key="3">
    <source>
        <dbReference type="Google" id="ProtNLM"/>
    </source>
</evidence>
<organism evidence="1 2">
    <name type="scientific">Sulfurimicrobium lacus</name>
    <dbReference type="NCBI Taxonomy" id="2715678"/>
    <lineage>
        <taxon>Bacteria</taxon>
        <taxon>Pseudomonadati</taxon>
        <taxon>Pseudomonadota</taxon>
        <taxon>Betaproteobacteria</taxon>
        <taxon>Nitrosomonadales</taxon>
        <taxon>Sulfuricellaceae</taxon>
        <taxon>Sulfurimicrobium</taxon>
    </lineage>
</organism>
<name>A0A6F8V8B1_9PROT</name>
<gene>
    <name evidence="1" type="ORF">SKTS_02430</name>
</gene>
<reference evidence="2" key="1">
    <citation type="submission" date="2020-03" db="EMBL/GenBank/DDBJ databases">
        <title>Complete genome sequence of sulfur-oxidizing bacterium skT11.</title>
        <authorList>
            <person name="Kanda M."/>
            <person name="Kojima H."/>
            <person name="Fukui M."/>
        </authorList>
    </citation>
    <scope>NUCLEOTIDE SEQUENCE [LARGE SCALE GENOMIC DNA]</scope>
    <source>
        <strain evidence="2">skT11</strain>
    </source>
</reference>
<dbReference type="RefSeq" id="WP_173059177.1">
    <property type="nucleotide sequence ID" value="NZ_AP022853.1"/>
</dbReference>
<dbReference type="EMBL" id="AP022853">
    <property type="protein sequence ID" value="BCB25357.1"/>
    <property type="molecule type" value="Genomic_DNA"/>
</dbReference>
<protein>
    <recommendedName>
        <fullName evidence="3">Sulfur reduction protein DsrS</fullName>
    </recommendedName>
</protein>
<dbReference type="AlphaFoldDB" id="A0A6F8V8B1"/>
<dbReference type="KEGG" id="slac:SKTS_02430"/>
<proteinExistence type="predicted"/>
<sequence length="373" mass="40892">MELSSEDALRLNVLLTHELQAVRINENSLTLFALTGRGEARIALHPTGRKEQYLRLVREMLSGHALGSPGGYPLFIQRWTRMGQNSGDNIDKLLLLGEEEAVVSVAYSPKLTDELARRAWWCVQSGDNARRMLERAAVSQGEMGPVLAEYLVEHLPFETSPHVVIDTVRIVLQPGLLSSEALLRLWKRAKGDNTYYVGFLETVPDALPGQDEDAQVTALPGAMPLEPLAAAGNPYARQLARVLSPSGKRFLVACEDVLRRPADQDVARALFRAIGAYFGVSRQDPAQEHQLKAALTVAEQRLADPDADLAALLAIVPQYRAALYALLVLAEVGEFSVAPILVRTTAIGSLMRRKLEPVSDPLLEQLAVLRATV</sequence>